<evidence type="ECO:0000313" key="7">
    <source>
        <dbReference type="Proteomes" id="UP000594220"/>
    </source>
</evidence>
<keyword evidence="3" id="KW-0433">Leucine-rich repeat</keyword>
<dbReference type="Ensembl" id="ENSCPRT00005029654.1">
    <property type="protein sequence ID" value="ENSCPRP00005025398.1"/>
    <property type="gene ID" value="ENSCPRG00005017620.1"/>
</dbReference>
<dbReference type="PANTHER" id="PTHR22710:SF2">
    <property type="entry name" value="X-RAY RADIATION RESISTANCE-ASSOCIATED PROTEIN 1"/>
    <property type="match status" value="1"/>
</dbReference>
<evidence type="ECO:0000256" key="1">
    <source>
        <dbReference type="ARBA" id="ARBA00004496"/>
    </source>
</evidence>
<evidence type="ECO:0000313" key="6">
    <source>
        <dbReference type="Ensembl" id="ENSCPRP00005025398.1"/>
    </source>
</evidence>
<dbReference type="AlphaFoldDB" id="A0A7M4FK89"/>
<keyword evidence="4" id="KW-0677">Repeat</keyword>
<reference evidence="6" key="2">
    <citation type="submission" date="2025-09" db="UniProtKB">
        <authorList>
            <consortium name="Ensembl"/>
        </authorList>
    </citation>
    <scope>IDENTIFICATION</scope>
</reference>
<dbReference type="Proteomes" id="UP000594220">
    <property type="component" value="Unplaced"/>
</dbReference>
<dbReference type="GO" id="GO:0005737">
    <property type="term" value="C:cytoplasm"/>
    <property type="evidence" value="ECO:0007669"/>
    <property type="project" value="UniProtKB-SubCell"/>
</dbReference>
<evidence type="ECO:0000256" key="3">
    <source>
        <dbReference type="ARBA" id="ARBA00022614"/>
    </source>
</evidence>
<dbReference type="SUPFAM" id="SSF52058">
    <property type="entry name" value="L domain-like"/>
    <property type="match status" value="1"/>
</dbReference>
<dbReference type="OMA" id="FCQEPTS"/>
<dbReference type="PANTHER" id="PTHR22710">
    <property type="entry name" value="X-RAY RADIATION RESISTANCE ASSOCIATED PROTEIN 1 XRRA1"/>
    <property type="match status" value="1"/>
</dbReference>
<accession>A0A7M4FK89</accession>
<dbReference type="InterPro" id="IPR003591">
    <property type="entry name" value="Leu-rich_rpt_typical-subtyp"/>
</dbReference>
<feature type="compositionally biased region" description="Acidic residues" evidence="5">
    <location>
        <begin position="633"/>
        <end position="645"/>
    </location>
</feature>
<feature type="region of interest" description="Disordered" evidence="5">
    <location>
        <begin position="331"/>
        <end position="352"/>
    </location>
</feature>
<reference evidence="6" key="1">
    <citation type="submission" date="2025-08" db="UniProtKB">
        <authorList>
            <consortium name="Ensembl"/>
        </authorList>
    </citation>
    <scope>IDENTIFICATION</scope>
</reference>
<gene>
    <name evidence="6" type="primary">XRRA1</name>
</gene>
<name>A0A7M4FK89_CROPO</name>
<feature type="region of interest" description="Disordered" evidence="5">
    <location>
        <begin position="542"/>
        <end position="684"/>
    </location>
</feature>
<evidence type="ECO:0000256" key="2">
    <source>
        <dbReference type="ARBA" id="ARBA00022490"/>
    </source>
</evidence>
<dbReference type="InterPro" id="IPR001611">
    <property type="entry name" value="Leu-rich_rpt"/>
</dbReference>
<protein>
    <submittedName>
        <fullName evidence="6">X-ray radiation resistance associated 1</fullName>
    </submittedName>
</protein>
<keyword evidence="7" id="KW-1185">Reference proteome</keyword>
<dbReference type="PROSITE" id="PS51450">
    <property type="entry name" value="LRR"/>
    <property type="match status" value="2"/>
</dbReference>
<comment type="subcellular location">
    <subcellularLocation>
        <location evidence="1">Cytoplasm</location>
    </subcellularLocation>
</comment>
<keyword evidence="2" id="KW-0963">Cytoplasm</keyword>
<dbReference type="InterPro" id="IPR032675">
    <property type="entry name" value="LRR_dom_sf"/>
</dbReference>
<sequence>MMATGLCKLDNGSSYATNCFPARSILRTNGEGAGHWLVAHKSSQEKRVVKVASLYISALQPCIAVEEVIEENVLDGPFLMKLHGVKTPSDLCSVNISNKNLALVKDDDFEQFDSVAFVNATENLLTLEAFRKFPGLRELELSLNGLRHLKIQAGEFLTLELLDLSYNNLSPEDVRALGVLSQLKVLHLTANGLQSLPPDLVISEEGGSAPPRFPSLEILLLDDNDLSHPSIFVSLANLRSLKQLNLDKNGISKVPYLHQKGNSRFSLSPDVAKVGTRAEAGSRLRQWHKRRQRGGADGHKELKEKGGQLEYFILQNSKDLDRTEVIFTSASREPPSLDVSDKGNNQSCPADSEALPAASMNTVNQDFVLPFPELRSLSLANNKIESEEDLLPAILFPSLLELSFYGNPLSTSRSGKAGGPRCQHPADVNICLRDPRKGHAVCYRGRQNPGQPGCKYSISVILSGGARPSSEEHPGDPPLLTSFLQCKLGIKLIRRKISKLGKLHICIPLKANRKITSHLPKVPKQPLMLETPQESWKLCLDTKGAQPEKSKEGSHNLSLPDPLPPIGSSSVEQNKMLPYGAKLEEPEEGSPGLSLAEEDSMIRSSSAEENEASHSAETLGSNREMPETKDWDSEVGPEGDEEDVESFFMTQVDGASGPLWRPETEERHAKRSKQGKGSRDQDIPAKYKGYEELLDAKTDPSFLEPVGIQQNVQALQHALRHPLVYRDSRPRLDSLQKPYVPRRKVGKPPGPAPRWTKAEVLEDLLVAMRWPVNITEVPLVSVLKKKTSNPKEYQEALRLVREFQKTYKATIASSNKTLPKECRSVEGLGQSPGAGAFAEIQESKEQLWAVPAAMAKIQSLKHCPLVKGSPSTGPARVKFAA</sequence>
<dbReference type="GeneTree" id="ENSGT00390000016048"/>
<dbReference type="SMART" id="SM00369">
    <property type="entry name" value="LRR_TYP"/>
    <property type="match status" value="5"/>
</dbReference>
<dbReference type="Gene3D" id="3.80.10.10">
    <property type="entry name" value="Ribonuclease Inhibitor"/>
    <property type="match status" value="2"/>
</dbReference>
<organism evidence="6 7">
    <name type="scientific">Crocodylus porosus</name>
    <name type="common">Saltwater crocodile</name>
    <name type="synonym">Estuarine crocodile</name>
    <dbReference type="NCBI Taxonomy" id="8502"/>
    <lineage>
        <taxon>Eukaryota</taxon>
        <taxon>Metazoa</taxon>
        <taxon>Chordata</taxon>
        <taxon>Craniata</taxon>
        <taxon>Vertebrata</taxon>
        <taxon>Euteleostomi</taxon>
        <taxon>Archelosauria</taxon>
        <taxon>Archosauria</taxon>
        <taxon>Crocodylia</taxon>
        <taxon>Longirostres</taxon>
        <taxon>Crocodylidae</taxon>
        <taxon>Crocodylus</taxon>
    </lineage>
</organism>
<evidence type="ECO:0000256" key="5">
    <source>
        <dbReference type="SAM" id="MobiDB-lite"/>
    </source>
</evidence>
<evidence type="ECO:0000256" key="4">
    <source>
        <dbReference type="ARBA" id="ARBA00022737"/>
    </source>
</evidence>
<dbReference type="GO" id="GO:0016604">
    <property type="term" value="C:nuclear body"/>
    <property type="evidence" value="ECO:0007669"/>
    <property type="project" value="Ensembl"/>
</dbReference>
<proteinExistence type="predicted"/>